<accession>A0A9W8W3K5</accession>
<feature type="domain" description="Protein kinase" evidence="10">
    <location>
        <begin position="72"/>
        <end position="216"/>
    </location>
</feature>
<dbReference type="InterPro" id="IPR017441">
    <property type="entry name" value="Protein_kinase_ATP_BS"/>
</dbReference>
<dbReference type="OrthoDB" id="5979581at2759"/>
<evidence type="ECO:0000256" key="3">
    <source>
        <dbReference type="ARBA" id="ARBA00022679"/>
    </source>
</evidence>
<evidence type="ECO:0000256" key="8">
    <source>
        <dbReference type="ARBA" id="ARBA00048679"/>
    </source>
</evidence>
<dbReference type="GO" id="GO:0005634">
    <property type="term" value="C:nucleus"/>
    <property type="evidence" value="ECO:0007669"/>
    <property type="project" value="TreeGrafter"/>
</dbReference>
<evidence type="ECO:0000259" key="10">
    <source>
        <dbReference type="PROSITE" id="PS50011"/>
    </source>
</evidence>
<dbReference type="PROSITE" id="PS00107">
    <property type="entry name" value="PROTEIN_KINASE_ATP"/>
    <property type="match status" value="1"/>
</dbReference>
<keyword evidence="5" id="KW-0418">Kinase</keyword>
<keyword evidence="2" id="KW-0723">Serine/threonine-protein kinase</keyword>
<dbReference type="InterPro" id="IPR051334">
    <property type="entry name" value="SRPK"/>
</dbReference>
<dbReference type="AlphaFoldDB" id="A0A9W8W3K5"/>
<dbReference type="EC" id="2.7.11.1" evidence="1"/>
<dbReference type="GO" id="GO:0000245">
    <property type="term" value="P:spliceosomal complex assembly"/>
    <property type="evidence" value="ECO:0007669"/>
    <property type="project" value="TreeGrafter"/>
</dbReference>
<evidence type="ECO:0000256" key="6">
    <source>
        <dbReference type="ARBA" id="ARBA00022840"/>
    </source>
</evidence>
<comment type="caution">
    <text evidence="11">The sequence shown here is derived from an EMBL/GenBank/DDBJ whole genome shotgun (WGS) entry which is preliminary data.</text>
</comment>
<comment type="catalytic activity">
    <reaction evidence="7">
        <text>L-threonyl-[protein] + ATP = O-phospho-L-threonyl-[protein] + ADP + H(+)</text>
        <dbReference type="Rhea" id="RHEA:46608"/>
        <dbReference type="Rhea" id="RHEA-COMP:11060"/>
        <dbReference type="Rhea" id="RHEA-COMP:11605"/>
        <dbReference type="ChEBI" id="CHEBI:15378"/>
        <dbReference type="ChEBI" id="CHEBI:30013"/>
        <dbReference type="ChEBI" id="CHEBI:30616"/>
        <dbReference type="ChEBI" id="CHEBI:61977"/>
        <dbReference type="ChEBI" id="CHEBI:456216"/>
        <dbReference type="EC" id="2.7.11.1"/>
    </reaction>
</comment>
<evidence type="ECO:0000256" key="4">
    <source>
        <dbReference type="ARBA" id="ARBA00022741"/>
    </source>
</evidence>
<evidence type="ECO:0000256" key="5">
    <source>
        <dbReference type="ARBA" id="ARBA00022777"/>
    </source>
</evidence>
<dbReference type="InterPro" id="IPR011009">
    <property type="entry name" value="Kinase-like_dom_sf"/>
</dbReference>
<evidence type="ECO:0000313" key="11">
    <source>
        <dbReference type="EMBL" id="KAJ4307524.1"/>
    </source>
</evidence>
<organism evidence="11 12">
    <name type="scientific">Fusarium piperis</name>
    <dbReference type="NCBI Taxonomy" id="1435070"/>
    <lineage>
        <taxon>Eukaryota</taxon>
        <taxon>Fungi</taxon>
        <taxon>Dikarya</taxon>
        <taxon>Ascomycota</taxon>
        <taxon>Pezizomycotina</taxon>
        <taxon>Sordariomycetes</taxon>
        <taxon>Hypocreomycetidae</taxon>
        <taxon>Hypocreales</taxon>
        <taxon>Nectriaceae</taxon>
        <taxon>Fusarium</taxon>
        <taxon>Fusarium solani species complex</taxon>
    </lineage>
</organism>
<protein>
    <recommendedName>
        <fullName evidence="1">non-specific serine/threonine protein kinase</fullName>
        <ecNumber evidence="1">2.7.11.1</ecNumber>
    </recommendedName>
</protein>
<evidence type="ECO:0000313" key="12">
    <source>
        <dbReference type="Proteomes" id="UP001140502"/>
    </source>
</evidence>
<dbReference type="GO" id="GO:0005524">
    <property type="term" value="F:ATP binding"/>
    <property type="evidence" value="ECO:0007669"/>
    <property type="project" value="UniProtKB-UniRule"/>
</dbReference>
<dbReference type="Gene3D" id="1.10.510.10">
    <property type="entry name" value="Transferase(Phosphotransferase) domain 1"/>
    <property type="match status" value="1"/>
</dbReference>
<evidence type="ECO:0000256" key="7">
    <source>
        <dbReference type="ARBA" id="ARBA00047899"/>
    </source>
</evidence>
<evidence type="ECO:0000256" key="2">
    <source>
        <dbReference type="ARBA" id="ARBA00022527"/>
    </source>
</evidence>
<dbReference type="InterPro" id="IPR000719">
    <property type="entry name" value="Prot_kinase_dom"/>
</dbReference>
<dbReference type="GO" id="GO:0004674">
    <property type="term" value="F:protein serine/threonine kinase activity"/>
    <property type="evidence" value="ECO:0007669"/>
    <property type="project" value="UniProtKB-KW"/>
</dbReference>
<gene>
    <name evidence="11" type="ORF">N0V84_012673</name>
</gene>
<keyword evidence="3" id="KW-0808">Transferase</keyword>
<keyword evidence="6 9" id="KW-0067">ATP-binding</keyword>
<dbReference type="EMBL" id="JAPEUR010000721">
    <property type="protein sequence ID" value="KAJ4307524.1"/>
    <property type="molecule type" value="Genomic_DNA"/>
</dbReference>
<sequence length="216" mass="23921">MEDIPAAAIPLTGTAIQVIASDPISSGSVDDWGDFVDSEDECDIEEVAEDPNLYPRGLLYPICIGEIVAGRYRIDHKLGYGGFSTVWMAYDMAAKIDVALKIMMPGQSAERECRVQDEIVRAVSDTTYLLLRHGSFSLQSPYGHHRVLVFPLQGPNLRDYPRKKPVATRMSFAVQLLQALKCLHGGGIVHGGTSIRFNQAFSLATPFYLHTIEMKY</sequence>
<dbReference type="SUPFAM" id="SSF56112">
    <property type="entry name" value="Protein kinase-like (PK-like)"/>
    <property type="match status" value="1"/>
</dbReference>
<reference evidence="11" key="1">
    <citation type="submission" date="2022-10" db="EMBL/GenBank/DDBJ databases">
        <title>Tapping the CABI collections for fungal endophytes: first genome assemblies for Collariella, Neodidymelliopsis, Ascochyta clinopodiicola, Didymella pomorum, Didymosphaeria variabile, Neocosmospora piperis and Neocucurbitaria cava.</title>
        <authorList>
            <person name="Hill R."/>
        </authorList>
    </citation>
    <scope>NUCLEOTIDE SEQUENCE</scope>
    <source>
        <strain evidence="11">IMI 366586</strain>
    </source>
</reference>
<proteinExistence type="predicted"/>
<dbReference type="GO" id="GO:0050684">
    <property type="term" value="P:regulation of mRNA processing"/>
    <property type="evidence" value="ECO:0007669"/>
    <property type="project" value="TreeGrafter"/>
</dbReference>
<dbReference type="GO" id="GO:0005737">
    <property type="term" value="C:cytoplasm"/>
    <property type="evidence" value="ECO:0007669"/>
    <property type="project" value="TreeGrafter"/>
</dbReference>
<evidence type="ECO:0000256" key="1">
    <source>
        <dbReference type="ARBA" id="ARBA00012513"/>
    </source>
</evidence>
<dbReference type="Proteomes" id="UP001140502">
    <property type="component" value="Unassembled WGS sequence"/>
</dbReference>
<evidence type="ECO:0000256" key="9">
    <source>
        <dbReference type="PROSITE-ProRule" id="PRU10141"/>
    </source>
</evidence>
<dbReference type="Gene3D" id="3.30.200.20">
    <property type="entry name" value="Phosphorylase Kinase, domain 1"/>
    <property type="match status" value="1"/>
</dbReference>
<dbReference type="PANTHER" id="PTHR47634:SF9">
    <property type="entry name" value="PROTEIN KINASE DOMAIN-CONTAINING PROTEIN-RELATED"/>
    <property type="match status" value="1"/>
</dbReference>
<dbReference type="PANTHER" id="PTHR47634">
    <property type="entry name" value="PROTEIN KINASE DOMAIN-CONTAINING PROTEIN-RELATED"/>
    <property type="match status" value="1"/>
</dbReference>
<comment type="catalytic activity">
    <reaction evidence="8">
        <text>L-seryl-[protein] + ATP = O-phospho-L-seryl-[protein] + ADP + H(+)</text>
        <dbReference type="Rhea" id="RHEA:17989"/>
        <dbReference type="Rhea" id="RHEA-COMP:9863"/>
        <dbReference type="Rhea" id="RHEA-COMP:11604"/>
        <dbReference type="ChEBI" id="CHEBI:15378"/>
        <dbReference type="ChEBI" id="CHEBI:29999"/>
        <dbReference type="ChEBI" id="CHEBI:30616"/>
        <dbReference type="ChEBI" id="CHEBI:83421"/>
        <dbReference type="ChEBI" id="CHEBI:456216"/>
        <dbReference type="EC" id="2.7.11.1"/>
    </reaction>
</comment>
<feature type="binding site" evidence="9">
    <location>
        <position position="101"/>
    </location>
    <ligand>
        <name>ATP</name>
        <dbReference type="ChEBI" id="CHEBI:30616"/>
    </ligand>
</feature>
<keyword evidence="12" id="KW-1185">Reference proteome</keyword>
<dbReference type="PROSITE" id="PS50011">
    <property type="entry name" value="PROTEIN_KINASE_DOM"/>
    <property type="match status" value="1"/>
</dbReference>
<keyword evidence="4 9" id="KW-0547">Nucleotide-binding</keyword>
<name>A0A9W8W3K5_9HYPO</name>